<proteinExistence type="predicted"/>
<keyword evidence="3" id="KW-1185">Reference proteome</keyword>
<feature type="region of interest" description="Disordered" evidence="1">
    <location>
        <begin position="225"/>
        <end position="254"/>
    </location>
</feature>
<feature type="compositionally biased region" description="Basic and acidic residues" evidence="1">
    <location>
        <begin position="44"/>
        <end position="63"/>
    </location>
</feature>
<dbReference type="EMBL" id="CP053452">
    <property type="protein sequence ID" value="QJW96473.1"/>
    <property type="molecule type" value="Genomic_DNA"/>
</dbReference>
<gene>
    <name evidence="2" type="ORF">FTUN_4030</name>
</gene>
<name>A0A6M5YT26_9BACT</name>
<sequence length="254" mass="27540">MVPPHHVNPSLRYKLSRNTRAAPGRRAHAPLRRDTRAAVRRTGPPRDRSVEVRPESEPTGLRDQRPTVLRLNAEQPGKYRMLLSRRSGLRTPAPERLNAAYPHVEALCATGAHELTPGVRAVSGGSDVARFRLGGRSEGPLVSGKSQKDVLSQPGAPTRVRAVPVRAVRCPTRTRWGGNGPPAVRGTGPRRAAAGVGGPAHTGDHFPAHALLLLVLHRAALVPGLPLIDRPPRPKRWPPQSGRDRHGRFTVSEP</sequence>
<accession>A0A6M5YT26</accession>
<feature type="region of interest" description="Disordered" evidence="1">
    <location>
        <begin position="1"/>
        <end position="63"/>
    </location>
</feature>
<evidence type="ECO:0000256" key="1">
    <source>
        <dbReference type="SAM" id="MobiDB-lite"/>
    </source>
</evidence>
<feature type="compositionally biased region" description="Low complexity" evidence="1">
    <location>
        <begin position="172"/>
        <end position="194"/>
    </location>
</feature>
<feature type="region of interest" description="Disordered" evidence="1">
    <location>
        <begin position="172"/>
        <end position="201"/>
    </location>
</feature>
<reference evidence="3" key="1">
    <citation type="submission" date="2020-05" db="EMBL/GenBank/DDBJ databases">
        <title>Frigoriglobus tundricola gen. nov., sp. nov., a psychrotolerant cellulolytic planctomycete of the family Gemmataceae with two divergent copies of 16S rRNA gene.</title>
        <authorList>
            <person name="Kulichevskaya I.S."/>
            <person name="Ivanova A.A."/>
            <person name="Naumoff D.G."/>
            <person name="Beletsky A.V."/>
            <person name="Rijpstra W.I.C."/>
            <person name="Sinninghe Damste J.S."/>
            <person name="Mardanov A.V."/>
            <person name="Ravin N.V."/>
            <person name="Dedysh S.N."/>
        </authorList>
    </citation>
    <scope>NUCLEOTIDE SEQUENCE [LARGE SCALE GENOMIC DNA]</scope>
    <source>
        <strain evidence="3">PL17</strain>
    </source>
</reference>
<protein>
    <submittedName>
        <fullName evidence="2">Uncharacterized protein</fullName>
    </submittedName>
</protein>
<organism evidence="2 3">
    <name type="scientific">Frigoriglobus tundricola</name>
    <dbReference type="NCBI Taxonomy" id="2774151"/>
    <lineage>
        <taxon>Bacteria</taxon>
        <taxon>Pseudomonadati</taxon>
        <taxon>Planctomycetota</taxon>
        <taxon>Planctomycetia</taxon>
        <taxon>Gemmatales</taxon>
        <taxon>Gemmataceae</taxon>
        <taxon>Frigoriglobus</taxon>
    </lineage>
</organism>
<dbReference type="KEGG" id="ftj:FTUN_4030"/>
<dbReference type="Proteomes" id="UP000503447">
    <property type="component" value="Chromosome"/>
</dbReference>
<evidence type="ECO:0000313" key="3">
    <source>
        <dbReference type="Proteomes" id="UP000503447"/>
    </source>
</evidence>
<dbReference type="AlphaFoldDB" id="A0A6M5YT26"/>
<evidence type="ECO:0000313" key="2">
    <source>
        <dbReference type="EMBL" id="QJW96473.1"/>
    </source>
</evidence>